<feature type="transmembrane region" description="Helical" evidence="1">
    <location>
        <begin position="36"/>
        <end position="58"/>
    </location>
</feature>
<feature type="chain" id="PRO_5024917341" evidence="2">
    <location>
        <begin position="21"/>
        <end position="235"/>
    </location>
</feature>
<evidence type="ECO:0000313" key="3">
    <source>
        <dbReference type="EMBL" id="KAE8335308.1"/>
    </source>
</evidence>
<evidence type="ECO:0000256" key="1">
    <source>
        <dbReference type="SAM" id="Phobius"/>
    </source>
</evidence>
<evidence type="ECO:0000256" key="2">
    <source>
        <dbReference type="SAM" id="SignalP"/>
    </source>
</evidence>
<gene>
    <name evidence="3" type="ORF">BDV24DRAFT_169310</name>
</gene>
<accession>A0A5N6XQU6</accession>
<keyword evidence="1" id="KW-1133">Transmembrane helix</keyword>
<keyword evidence="1" id="KW-0472">Membrane</keyword>
<dbReference type="EMBL" id="ML737222">
    <property type="protein sequence ID" value="KAE8335308.1"/>
    <property type="molecule type" value="Genomic_DNA"/>
</dbReference>
<sequence>MNTFYIFFLLLAVLTQGCQALPTRAANAAPTFSAPFGAALGLGIILGVPLAAWGVILLRRHINSRRDRQRWRREMTVALKAEMAKEQATVARIPRFGGGQERASPEPGCEPVYNRRVVPFCGTPSVVWGEKAPGGGTSQALYGGWAWGPLLLWDSTMSGWGAGGESEETRWWNQPGVVRWAGLGSPSSVGQYNVWLGGGAEGGGWWNQSGVYGGRAWGPLLLWDSTRPAGGRGDE</sequence>
<dbReference type="Proteomes" id="UP000325558">
    <property type="component" value="Unassembled WGS sequence"/>
</dbReference>
<name>A0A5N6XQU6_9EURO</name>
<proteinExistence type="predicted"/>
<reference evidence="3" key="1">
    <citation type="submission" date="2019-04" db="EMBL/GenBank/DDBJ databases">
        <title>Friends and foes A comparative genomics study of 23 Aspergillus species from section Flavi.</title>
        <authorList>
            <consortium name="DOE Joint Genome Institute"/>
            <person name="Kjaerbolling I."/>
            <person name="Vesth T."/>
            <person name="Frisvad J.C."/>
            <person name="Nybo J.L."/>
            <person name="Theobald S."/>
            <person name="Kildgaard S."/>
            <person name="Isbrandt T."/>
            <person name="Kuo A."/>
            <person name="Sato A."/>
            <person name="Lyhne E.K."/>
            <person name="Kogle M.E."/>
            <person name="Wiebenga A."/>
            <person name="Kun R.S."/>
            <person name="Lubbers R.J."/>
            <person name="Makela M.R."/>
            <person name="Barry K."/>
            <person name="Chovatia M."/>
            <person name="Clum A."/>
            <person name="Daum C."/>
            <person name="Haridas S."/>
            <person name="He G."/>
            <person name="LaButti K."/>
            <person name="Lipzen A."/>
            <person name="Mondo S."/>
            <person name="Riley R."/>
            <person name="Salamov A."/>
            <person name="Simmons B.A."/>
            <person name="Magnuson J.K."/>
            <person name="Henrissat B."/>
            <person name="Mortensen U.H."/>
            <person name="Larsen T.O."/>
            <person name="Devries R.P."/>
            <person name="Grigoriev I.V."/>
            <person name="Machida M."/>
            <person name="Baker S.E."/>
            <person name="Andersen M.R."/>
        </authorList>
    </citation>
    <scope>NUCLEOTIDE SEQUENCE</scope>
    <source>
        <strain evidence="3">CBS 117612</strain>
    </source>
</reference>
<dbReference type="OrthoDB" id="4506170at2759"/>
<protein>
    <submittedName>
        <fullName evidence="3">Uncharacterized protein</fullName>
    </submittedName>
</protein>
<feature type="signal peptide" evidence="2">
    <location>
        <begin position="1"/>
        <end position="20"/>
    </location>
</feature>
<dbReference type="AlphaFoldDB" id="A0A5N6XQU6"/>
<keyword evidence="2" id="KW-0732">Signal</keyword>
<organism evidence="3">
    <name type="scientific">Aspergillus arachidicola</name>
    <dbReference type="NCBI Taxonomy" id="656916"/>
    <lineage>
        <taxon>Eukaryota</taxon>
        <taxon>Fungi</taxon>
        <taxon>Dikarya</taxon>
        <taxon>Ascomycota</taxon>
        <taxon>Pezizomycotina</taxon>
        <taxon>Eurotiomycetes</taxon>
        <taxon>Eurotiomycetidae</taxon>
        <taxon>Eurotiales</taxon>
        <taxon>Aspergillaceae</taxon>
        <taxon>Aspergillus</taxon>
        <taxon>Aspergillus subgen. Circumdati</taxon>
    </lineage>
</organism>
<keyword evidence="1" id="KW-0812">Transmembrane</keyword>